<proteinExistence type="predicted"/>
<keyword evidence="2" id="KW-1185">Reference proteome</keyword>
<protein>
    <submittedName>
        <fullName evidence="1">Uncharacterized protein</fullName>
    </submittedName>
</protein>
<evidence type="ECO:0000313" key="2">
    <source>
        <dbReference type="Proteomes" id="UP001524547"/>
    </source>
</evidence>
<dbReference type="Proteomes" id="UP001524547">
    <property type="component" value="Unassembled WGS sequence"/>
</dbReference>
<organism evidence="1 2">
    <name type="scientific">Rhizosaccharibacter radicis</name>
    <dbReference type="NCBI Taxonomy" id="2782605"/>
    <lineage>
        <taxon>Bacteria</taxon>
        <taxon>Pseudomonadati</taxon>
        <taxon>Pseudomonadota</taxon>
        <taxon>Alphaproteobacteria</taxon>
        <taxon>Acetobacterales</taxon>
        <taxon>Acetobacteraceae</taxon>
        <taxon>Rhizosaccharibacter</taxon>
    </lineage>
</organism>
<comment type="caution">
    <text evidence="1">The sequence shown here is derived from an EMBL/GenBank/DDBJ whole genome shotgun (WGS) entry which is preliminary data.</text>
</comment>
<name>A0ABT1VZ34_9PROT</name>
<dbReference type="EMBL" id="JAMZEJ010000004">
    <property type="protein sequence ID" value="MCQ8240898.1"/>
    <property type="molecule type" value="Genomic_DNA"/>
</dbReference>
<accession>A0ABT1VZ34</accession>
<sequence>MTPLEEMFRRRTGAGIDTAPPVLFVTGTISGRPARNEPASPVFRLARNFVTGITH</sequence>
<gene>
    <name evidence="1" type="ORF">NFI88_08630</name>
</gene>
<dbReference type="RefSeq" id="WP_422919624.1">
    <property type="nucleotide sequence ID" value="NZ_JAMZEJ010000004.1"/>
</dbReference>
<reference evidence="1 2" key="1">
    <citation type="submission" date="2022-06" db="EMBL/GenBank/DDBJ databases">
        <title>Rhizosaccharibacter gen. nov. sp. nov. KSS12, endophytic bacteria isolated from sugarcane.</title>
        <authorList>
            <person name="Pitiwittayakul N."/>
        </authorList>
    </citation>
    <scope>NUCLEOTIDE SEQUENCE [LARGE SCALE GENOMIC DNA]</scope>
    <source>
        <strain evidence="1 2">KSS12</strain>
    </source>
</reference>
<evidence type="ECO:0000313" key="1">
    <source>
        <dbReference type="EMBL" id="MCQ8240898.1"/>
    </source>
</evidence>